<comment type="similarity">
    <text evidence="1">Belongs to the Mu gp47/PBSX XkdT family.</text>
</comment>
<evidence type="ECO:0000259" key="4">
    <source>
        <dbReference type="Pfam" id="PF26079"/>
    </source>
</evidence>
<accession>A0A9W6NCD3</accession>
<comment type="caution">
    <text evidence="5">The sequence shown here is derived from an EMBL/GenBank/DDBJ whole genome shotgun (WGS) entry which is preliminary data.</text>
</comment>
<reference evidence="5" key="1">
    <citation type="journal article" date="2014" name="Int. J. Syst. Evol. Microbiol.">
        <title>Complete genome sequence of Corynebacterium casei LMG S-19264T (=DSM 44701T), isolated from a smear-ripened cheese.</title>
        <authorList>
            <consortium name="US DOE Joint Genome Institute (JGI-PGF)"/>
            <person name="Walter F."/>
            <person name="Albersmeier A."/>
            <person name="Kalinowski J."/>
            <person name="Ruckert C."/>
        </authorList>
    </citation>
    <scope>NUCLEOTIDE SEQUENCE</scope>
    <source>
        <strain evidence="5">VKM B-2789</strain>
    </source>
</reference>
<dbReference type="RefSeq" id="WP_213359367.1">
    <property type="nucleotide sequence ID" value="NZ_BSFM01000017.1"/>
</dbReference>
<dbReference type="Pfam" id="PF26078">
    <property type="entry name" value="Baseplate_J_M"/>
    <property type="match status" value="1"/>
</dbReference>
<dbReference type="InterPro" id="IPR006949">
    <property type="entry name" value="Barrel_Baseplate_J-like"/>
</dbReference>
<evidence type="ECO:0000313" key="5">
    <source>
        <dbReference type="EMBL" id="GLK85678.1"/>
    </source>
</evidence>
<keyword evidence="6" id="KW-1185">Reference proteome</keyword>
<dbReference type="EMBL" id="BSFM01000017">
    <property type="protein sequence ID" value="GLK85678.1"/>
    <property type="molecule type" value="Genomic_DNA"/>
</dbReference>
<feature type="domain" description="Baseplate protein J-like barrel" evidence="2">
    <location>
        <begin position="105"/>
        <end position="171"/>
    </location>
</feature>
<dbReference type="PANTHER" id="PTHR37829:SF3">
    <property type="entry name" value="PROTEIN JAYE-RELATED"/>
    <property type="match status" value="1"/>
</dbReference>
<organism evidence="5 6">
    <name type="scientific">Ancylobacter defluvii</name>
    <dbReference type="NCBI Taxonomy" id="1282440"/>
    <lineage>
        <taxon>Bacteria</taxon>
        <taxon>Pseudomonadati</taxon>
        <taxon>Pseudomonadota</taxon>
        <taxon>Alphaproteobacteria</taxon>
        <taxon>Hyphomicrobiales</taxon>
        <taxon>Xanthobacteraceae</taxon>
        <taxon>Ancylobacter</taxon>
    </lineage>
</organism>
<evidence type="ECO:0000259" key="2">
    <source>
        <dbReference type="Pfam" id="PF04865"/>
    </source>
</evidence>
<gene>
    <name evidence="5" type="ORF">GCM10017653_37480</name>
</gene>
<evidence type="ECO:0000259" key="3">
    <source>
        <dbReference type="Pfam" id="PF26078"/>
    </source>
</evidence>
<reference evidence="5" key="2">
    <citation type="submission" date="2023-01" db="EMBL/GenBank/DDBJ databases">
        <authorList>
            <person name="Sun Q."/>
            <person name="Evtushenko L."/>
        </authorList>
    </citation>
    <scope>NUCLEOTIDE SEQUENCE</scope>
    <source>
        <strain evidence="5">VKM B-2789</strain>
    </source>
</reference>
<sequence>MPFPISDPTTLTRRLETLVETEIRKVRPDVNPAELARAVRSPRGMFGIIIRTFVLGLYEVHLHLKWWGQQYFPDTAEAEYLVRHASIWGIARRPATFAIGKAGVVGVPDTVVPAGRLLQGTGVTYEVTEAETIAIDGTASLTVRATSAGTIGNAAAGLQLSLLETIPGLTEQLATIDDAGVTGGAEIERDPSLLSRLLERIREPAHGGASFDYPRWVQNQFAASHVKTLPNWVGRGSVGVAIAMGTKANPRAPTETELEAIGTYLDEVRPVTAECAVIPAVIVPRNITLVLDPSTFAVQEAVKTAARTFFAAEAEIGGRLRFSRLSEAVSSAAGEYAHRFISPTADIVSAATELSVPGTITFEADE</sequence>
<evidence type="ECO:0000256" key="1">
    <source>
        <dbReference type="ARBA" id="ARBA00038087"/>
    </source>
</evidence>
<dbReference type="AlphaFoldDB" id="A0A9W6NCD3"/>
<protein>
    <submittedName>
        <fullName evidence="5">Tail protein</fullName>
    </submittedName>
</protein>
<dbReference type="InterPro" id="IPR052399">
    <property type="entry name" value="Phage_Baseplate_Assmbl_Protein"/>
</dbReference>
<feature type="domain" description="Baseplate J-like central" evidence="3">
    <location>
        <begin position="205"/>
        <end position="278"/>
    </location>
</feature>
<dbReference type="InterPro" id="IPR058530">
    <property type="entry name" value="Baseplate_J-like_C"/>
</dbReference>
<dbReference type="Pfam" id="PF26079">
    <property type="entry name" value="Baseplate_J_C"/>
    <property type="match status" value="1"/>
</dbReference>
<evidence type="ECO:0000313" key="6">
    <source>
        <dbReference type="Proteomes" id="UP001143330"/>
    </source>
</evidence>
<dbReference type="Pfam" id="PF04865">
    <property type="entry name" value="Baseplate_J"/>
    <property type="match status" value="1"/>
</dbReference>
<name>A0A9W6NCD3_9HYPH</name>
<feature type="domain" description="Baseplate J-like C-terminal" evidence="4">
    <location>
        <begin position="286"/>
        <end position="362"/>
    </location>
</feature>
<dbReference type="Proteomes" id="UP001143330">
    <property type="component" value="Unassembled WGS sequence"/>
</dbReference>
<proteinExistence type="inferred from homology"/>
<dbReference type="PANTHER" id="PTHR37829">
    <property type="entry name" value="PHAGE-LIKE ELEMENT PBSX PROTEIN XKDT"/>
    <property type="match status" value="1"/>
</dbReference>
<dbReference type="InterPro" id="IPR058531">
    <property type="entry name" value="Baseplate_J_M"/>
</dbReference>